<dbReference type="EMBL" id="FAXA01000030">
    <property type="protein sequence ID" value="CUV01239.1"/>
    <property type="molecule type" value="Genomic_DNA"/>
</dbReference>
<organism evidence="1">
    <name type="scientific">hydrothermal vent metagenome</name>
    <dbReference type="NCBI Taxonomy" id="652676"/>
    <lineage>
        <taxon>unclassified sequences</taxon>
        <taxon>metagenomes</taxon>
        <taxon>ecological metagenomes</taxon>
    </lineage>
</organism>
<reference evidence="1" key="1">
    <citation type="submission" date="2015-10" db="EMBL/GenBank/DDBJ databases">
        <authorList>
            <person name="Gilbert D.G."/>
        </authorList>
    </citation>
    <scope>NUCLEOTIDE SEQUENCE</scope>
</reference>
<dbReference type="InterPro" id="IPR016181">
    <property type="entry name" value="Acyl_CoA_acyltransferase"/>
</dbReference>
<accession>A0A160V677</accession>
<dbReference type="SUPFAM" id="SSF55729">
    <property type="entry name" value="Acyl-CoA N-acyltransferases (Nat)"/>
    <property type="match status" value="1"/>
</dbReference>
<dbReference type="AlphaFoldDB" id="A0A160V677"/>
<protein>
    <submittedName>
        <fullName evidence="1">Uncharacterized protein</fullName>
    </submittedName>
</protein>
<name>A0A160V677_9ZZZZ</name>
<proteinExistence type="predicted"/>
<evidence type="ECO:0000313" key="1">
    <source>
        <dbReference type="EMBL" id="CUV01239.1"/>
    </source>
</evidence>
<sequence>MVGWAALSPVSSRNAYSGVAEVSVYVTKKFRGRGNSS</sequence>
<gene>
    <name evidence="1" type="ORF">MGWOODY_Clf1051</name>
</gene>
<dbReference type="Gene3D" id="3.40.630.30">
    <property type="match status" value="1"/>
</dbReference>